<dbReference type="SUPFAM" id="SSF52821">
    <property type="entry name" value="Rhodanese/Cell cycle control phosphatase"/>
    <property type="match status" value="1"/>
</dbReference>
<sequence>MTTVSTMPARLDVATLREWLDSADSPRLLDVRTPAEFGTAHIPGSYNVPLDLLKEHREELRRHLEDDVVLVCRSGNRAGQAESLLAAAGLPNLHVLDGGVLAWEKAGAPLRRGAEKWALERQVRLVAGGIVATGVVTSVVFPPAKWVAGAIGAGLVGAALTDSCLMGQLLSKLPYNRDASCDLQSVLRELED</sequence>
<dbReference type="Proteomes" id="UP000199019">
    <property type="component" value="Unassembled WGS sequence"/>
</dbReference>
<evidence type="ECO:0000313" key="3">
    <source>
        <dbReference type="Proteomes" id="UP000199019"/>
    </source>
</evidence>
<dbReference type="Pfam" id="PF11127">
    <property type="entry name" value="YgaP-like_TM"/>
    <property type="match status" value="1"/>
</dbReference>
<dbReference type="AlphaFoldDB" id="A0A1H9W0I0"/>
<dbReference type="Gene3D" id="3.40.250.10">
    <property type="entry name" value="Rhodanese-like domain"/>
    <property type="match status" value="1"/>
</dbReference>
<organism evidence="2 3">
    <name type="scientific">Pedococcus cremeus</name>
    <dbReference type="NCBI Taxonomy" id="587636"/>
    <lineage>
        <taxon>Bacteria</taxon>
        <taxon>Bacillati</taxon>
        <taxon>Actinomycetota</taxon>
        <taxon>Actinomycetes</taxon>
        <taxon>Micrococcales</taxon>
        <taxon>Intrasporangiaceae</taxon>
        <taxon>Pedococcus</taxon>
    </lineage>
</organism>
<name>A0A1H9W0I0_9MICO</name>
<dbReference type="CDD" id="cd00158">
    <property type="entry name" value="RHOD"/>
    <property type="match status" value="1"/>
</dbReference>
<dbReference type="STRING" id="587636.SAMN05216199_2687"/>
<dbReference type="OrthoDB" id="9800872at2"/>
<keyword evidence="2" id="KW-0808">Transferase</keyword>
<dbReference type="PANTHER" id="PTHR44086:SF10">
    <property type="entry name" value="THIOSULFATE SULFURTRANSFERASE_RHODANESE-LIKE DOMAIN-CONTAINING PROTEIN 3"/>
    <property type="match status" value="1"/>
</dbReference>
<dbReference type="EMBL" id="FOHB01000004">
    <property type="protein sequence ID" value="SES27289.1"/>
    <property type="molecule type" value="Genomic_DNA"/>
</dbReference>
<dbReference type="Gene3D" id="6.10.140.1340">
    <property type="match status" value="1"/>
</dbReference>
<dbReference type="InterPro" id="IPR036873">
    <property type="entry name" value="Rhodanese-like_dom_sf"/>
</dbReference>
<dbReference type="PANTHER" id="PTHR44086">
    <property type="entry name" value="THIOSULFATE SULFURTRANSFERASE RDL2, MITOCHONDRIAL-RELATED"/>
    <property type="match status" value="1"/>
</dbReference>
<gene>
    <name evidence="2" type="ORF">SAMN05216199_2687</name>
</gene>
<feature type="domain" description="Rhodanese" evidence="1">
    <location>
        <begin position="22"/>
        <end position="112"/>
    </location>
</feature>
<protein>
    <submittedName>
        <fullName evidence="2">Rhodanese-related sulfurtransferase</fullName>
    </submittedName>
</protein>
<reference evidence="3" key="1">
    <citation type="submission" date="2016-10" db="EMBL/GenBank/DDBJ databases">
        <authorList>
            <person name="Varghese N."/>
            <person name="Submissions S."/>
        </authorList>
    </citation>
    <scope>NUCLEOTIDE SEQUENCE [LARGE SCALE GENOMIC DNA]</scope>
    <source>
        <strain evidence="3">CGMCC 1.6963</strain>
    </source>
</reference>
<dbReference type="Pfam" id="PF00581">
    <property type="entry name" value="Rhodanese"/>
    <property type="match status" value="1"/>
</dbReference>
<accession>A0A1H9W0I0</accession>
<proteinExistence type="predicted"/>
<evidence type="ECO:0000313" key="2">
    <source>
        <dbReference type="EMBL" id="SES27289.1"/>
    </source>
</evidence>
<dbReference type="RefSeq" id="WP_091758885.1">
    <property type="nucleotide sequence ID" value="NZ_FOHB01000004.1"/>
</dbReference>
<dbReference type="InterPro" id="IPR001763">
    <property type="entry name" value="Rhodanese-like_dom"/>
</dbReference>
<evidence type="ECO:0000259" key="1">
    <source>
        <dbReference type="PROSITE" id="PS50206"/>
    </source>
</evidence>
<keyword evidence="3" id="KW-1185">Reference proteome</keyword>
<dbReference type="InterPro" id="IPR021309">
    <property type="entry name" value="YgaP-like_TM"/>
</dbReference>
<dbReference type="SMART" id="SM00450">
    <property type="entry name" value="RHOD"/>
    <property type="match status" value="1"/>
</dbReference>
<dbReference type="PROSITE" id="PS50206">
    <property type="entry name" value="RHODANESE_3"/>
    <property type="match status" value="1"/>
</dbReference>
<dbReference type="GO" id="GO:0004792">
    <property type="term" value="F:thiosulfate-cyanide sulfurtransferase activity"/>
    <property type="evidence" value="ECO:0007669"/>
    <property type="project" value="TreeGrafter"/>
</dbReference>